<dbReference type="GO" id="GO:0043190">
    <property type="term" value="C:ATP-binding cassette (ABC) transporter complex"/>
    <property type="evidence" value="ECO:0007669"/>
    <property type="project" value="InterPro"/>
</dbReference>
<evidence type="ECO:0000256" key="2">
    <source>
        <dbReference type="ARBA" id="ARBA00022448"/>
    </source>
</evidence>
<dbReference type="EMBL" id="PFDW01000024">
    <property type="protein sequence ID" value="PJE58361.1"/>
    <property type="molecule type" value="Genomic_DNA"/>
</dbReference>
<evidence type="ECO:0000256" key="1">
    <source>
        <dbReference type="ARBA" id="ARBA00005695"/>
    </source>
</evidence>
<name>A0A2M8KEK7_9BACT</name>
<dbReference type="Gene3D" id="3.10.105.10">
    <property type="entry name" value="Dipeptide-binding Protein, Domain 3"/>
    <property type="match status" value="1"/>
</dbReference>
<dbReference type="PROSITE" id="PS01040">
    <property type="entry name" value="SBP_BACTERIAL_5"/>
    <property type="match status" value="1"/>
</dbReference>
<evidence type="ECO:0000313" key="6">
    <source>
        <dbReference type="EMBL" id="PJE58361.1"/>
    </source>
</evidence>
<dbReference type="PANTHER" id="PTHR30290">
    <property type="entry name" value="PERIPLASMIC BINDING COMPONENT OF ABC TRANSPORTER"/>
    <property type="match status" value="1"/>
</dbReference>
<organism evidence="6 7">
    <name type="scientific">Candidatus Portnoybacteria bacterium CG10_big_fil_rev_8_21_14_0_10_36_7</name>
    <dbReference type="NCBI Taxonomy" id="1974812"/>
    <lineage>
        <taxon>Bacteria</taxon>
        <taxon>Candidatus Portnoyibacteriota</taxon>
    </lineage>
</organism>
<dbReference type="PANTHER" id="PTHR30290:SF9">
    <property type="entry name" value="OLIGOPEPTIDE-BINDING PROTEIN APPA"/>
    <property type="match status" value="1"/>
</dbReference>
<dbReference type="InterPro" id="IPR023765">
    <property type="entry name" value="SBP_5_CS"/>
</dbReference>
<dbReference type="SUPFAM" id="SSF53850">
    <property type="entry name" value="Periplasmic binding protein-like II"/>
    <property type="match status" value="1"/>
</dbReference>
<gene>
    <name evidence="6" type="ORF">COU81_01140</name>
</gene>
<accession>A0A2M8KEK7</accession>
<dbReference type="Gene3D" id="3.40.190.10">
    <property type="entry name" value="Periplasmic binding protein-like II"/>
    <property type="match status" value="2"/>
</dbReference>
<keyword evidence="4" id="KW-1133">Transmembrane helix</keyword>
<dbReference type="InterPro" id="IPR030678">
    <property type="entry name" value="Peptide/Ni-bd"/>
</dbReference>
<comment type="similarity">
    <text evidence="1">Belongs to the bacterial solute-binding protein 5 family.</text>
</comment>
<protein>
    <recommendedName>
        <fullName evidence="5">Solute-binding protein family 5 domain-containing protein</fullName>
    </recommendedName>
</protein>
<reference evidence="7" key="1">
    <citation type="submission" date="2017-09" db="EMBL/GenBank/DDBJ databases">
        <title>Depth-based differentiation of microbial function through sediment-hosted aquifers and enrichment of novel symbionts in the deep terrestrial subsurface.</title>
        <authorList>
            <person name="Probst A.J."/>
            <person name="Ladd B."/>
            <person name="Jarett J.K."/>
            <person name="Geller-Mcgrath D.E."/>
            <person name="Sieber C.M.K."/>
            <person name="Emerson J.B."/>
            <person name="Anantharaman K."/>
            <person name="Thomas B.C."/>
            <person name="Malmstrom R."/>
            <person name="Stieglmeier M."/>
            <person name="Klingl A."/>
            <person name="Woyke T."/>
            <person name="Ryan C.M."/>
            <person name="Banfield J.F."/>
        </authorList>
    </citation>
    <scope>NUCLEOTIDE SEQUENCE [LARGE SCALE GENOMIC DNA]</scope>
</reference>
<dbReference type="InterPro" id="IPR000914">
    <property type="entry name" value="SBP_5_dom"/>
</dbReference>
<comment type="caution">
    <text evidence="6">The sequence shown here is derived from an EMBL/GenBank/DDBJ whole genome shotgun (WGS) entry which is preliminary data.</text>
</comment>
<dbReference type="GO" id="GO:1904680">
    <property type="term" value="F:peptide transmembrane transporter activity"/>
    <property type="evidence" value="ECO:0007669"/>
    <property type="project" value="TreeGrafter"/>
</dbReference>
<evidence type="ECO:0000256" key="3">
    <source>
        <dbReference type="ARBA" id="ARBA00022729"/>
    </source>
</evidence>
<dbReference type="Gene3D" id="3.90.76.10">
    <property type="entry name" value="Dipeptide-binding Protein, Domain 1"/>
    <property type="match status" value="1"/>
</dbReference>
<dbReference type="AlphaFoldDB" id="A0A2M8KEK7"/>
<sequence>MFNFKAGNRRFRFWCNLSFAYVKRYKLWVLSALIIISAFIFASYKILVYLNRTNTLTVGYVGSYTIENIPSDILSLATDSLITKDENGRPVPQLASHWTMADEGKTYVVFLKDNLKWHDGTDVEAKDILVAISGVQITALNKKVIEFKLPNSIPSFPLLLNKPVFKAKSFYGTGEYRIVNINEIDNKVKKITLAPKNSKLPRVEIKFYSSRQQAINALKLGDIKRTTIASAGELQGWPNLDVERTVDNSEVVTVFYNTEVGSLASKEFRQALTYAINNADFDGQSANGPISPKSWAYYSTQKYEYNMGKAKELLSKSQEKDFKVTLSTTQDLKGFAENIKSDWENIGVKTEIKIEENVPETFEALLILNRLEPDPDQYSLWHSSQKQTNITKIKDAKIDKLLEDGRGTSEESKRKEFYVDFQKAIIEQSPASFLYYPYKYVVTYKNISKLFSKLPKNL</sequence>
<dbReference type="CDD" id="cd00995">
    <property type="entry name" value="PBP2_NikA_DppA_OppA_like"/>
    <property type="match status" value="1"/>
</dbReference>
<dbReference type="PIRSF" id="PIRSF002741">
    <property type="entry name" value="MppA"/>
    <property type="match status" value="1"/>
</dbReference>
<dbReference type="InterPro" id="IPR039424">
    <property type="entry name" value="SBP_5"/>
</dbReference>
<feature type="domain" description="Solute-binding protein family 5" evidence="5">
    <location>
        <begin position="134"/>
        <end position="357"/>
    </location>
</feature>
<evidence type="ECO:0000259" key="5">
    <source>
        <dbReference type="Pfam" id="PF00496"/>
    </source>
</evidence>
<keyword evidence="4" id="KW-0812">Transmembrane</keyword>
<dbReference type="Pfam" id="PF00496">
    <property type="entry name" value="SBP_bac_5"/>
    <property type="match status" value="2"/>
</dbReference>
<keyword evidence="3" id="KW-0732">Signal</keyword>
<keyword evidence="4" id="KW-0472">Membrane</keyword>
<feature type="transmembrane region" description="Helical" evidence="4">
    <location>
        <begin position="27"/>
        <end position="47"/>
    </location>
</feature>
<dbReference type="GO" id="GO:0015833">
    <property type="term" value="P:peptide transport"/>
    <property type="evidence" value="ECO:0007669"/>
    <property type="project" value="TreeGrafter"/>
</dbReference>
<evidence type="ECO:0000256" key="4">
    <source>
        <dbReference type="SAM" id="Phobius"/>
    </source>
</evidence>
<keyword evidence="2" id="KW-0813">Transport</keyword>
<proteinExistence type="inferred from homology"/>
<dbReference type="GO" id="GO:0042597">
    <property type="term" value="C:periplasmic space"/>
    <property type="evidence" value="ECO:0007669"/>
    <property type="project" value="UniProtKB-ARBA"/>
</dbReference>
<evidence type="ECO:0000313" key="7">
    <source>
        <dbReference type="Proteomes" id="UP000231450"/>
    </source>
</evidence>
<feature type="domain" description="Solute-binding protein family 5" evidence="5">
    <location>
        <begin position="90"/>
        <end position="129"/>
    </location>
</feature>
<dbReference type="Proteomes" id="UP000231450">
    <property type="component" value="Unassembled WGS sequence"/>
</dbReference>